<dbReference type="SUPFAM" id="SSF58104">
    <property type="entry name" value="Methyl-accepting chemotaxis protein (MCP) signaling domain"/>
    <property type="match status" value="1"/>
</dbReference>
<gene>
    <name evidence="6" type="ordered locus">Psesu_0449</name>
</gene>
<dbReference type="PRINTS" id="PR00260">
    <property type="entry name" value="CHEMTRNSDUCR"/>
</dbReference>
<dbReference type="PROSITE" id="PS50111">
    <property type="entry name" value="CHEMOTAXIS_TRANSDUC_2"/>
    <property type="match status" value="1"/>
</dbReference>
<reference evidence="6 7" key="1">
    <citation type="submission" date="2011-01" db="EMBL/GenBank/DDBJ databases">
        <title>Complete sequence of Pseudoxanthomonas suwonensis 11-1.</title>
        <authorList>
            <consortium name="US DOE Joint Genome Institute"/>
            <person name="Lucas S."/>
            <person name="Copeland A."/>
            <person name="Lapidus A."/>
            <person name="Cheng J.-F."/>
            <person name="Goodwin L."/>
            <person name="Pitluck S."/>
            <person name="Teshima H."/>
            <person name="Detter J.C."/>
            <person name="Han C."/>
            <person name="Tapia R."/>
            <person name="Land M."/>
            <person name="Hauser L."/>
            <person name="Kyrpides N."/>
            <person name="Ivanova N."/>
            <person name="Ovchinnikova G."/>
            <person name="Siebers A.K."/>
            <person name="Allgaier M."/>
            <person name="Thelen M.P."/>
            <person name="Hugenholtz P."/>
            <person name="Gladden J."/>
            <person name="Woyke T."/>
        </authorList>
    </citation>
    <scope>NUCLEOTIDE SEQUENCE [LARGE SCALE GENOMIC DNA]</scope>
    <source>
        <strain evidence="7">11-1</strain>
    </source>
</reference>
<keyword evidence="7" id="KW-1185">Reference proteome</keyword>
<dbReference type="KEGG" id="psu:Psesu_0449"/>
<evidence type="ECO:0000259" key="5">
    <source>
        <dbReference type="PROSITE" id="PS50111"/>
    </source>
</evidence>
<evidence type="ECO:0000256" key="3">
    <source>
        <dbReference type="ARBA" id="ARBA00029447"/>
    </source>
</evidence>
<dbReference type="EMBL" id="CP002446">
    <property type="protein sequence ID" value="ADV26308.1"/>
    <property type="molecule type" value="Genomic_DNA"/>
</dbReference>
<evidence type="ECO:0000313" key="6">
    <source>
        <dbReference type="EMBL" id="ADV26308.1"/>
    </source>
</evidence>
<dbReference type="GO" id="GO:0005886">
    <property type="term" value="C:plasma membrane"/>
    <property type="evidence" value="ECO:0007669"/>
    <property type="project" value="TreeGrafter"/>
</dbReference>
<dbReference type="OrthoDB" id="2489132at2"/>
<dbReference type="GO" id="GO:0004888">
    <property type="term" value="F:transmembrane signaling receptor activity"/>
    <property type="evidence" value="ECO:0007669"/>
    <property type="project" value="InterPro"/>
</dbReference>
<accession>E6WQ59</accession>
<dbReference type="HOGENOM" id="CLU_000445_107_32_6"/>
<comment type="similarity">
    <text evidence="3">Belongs to the methyl-accepting chemotaxis (MCP) protein family.</text>
</comment>
<dbReference type="eggNOG" id="COG0840">
    <property type="taxonomic scope" value="Bacteria"/>
</dbReference>
<dbReference type="SMART" id="SM00283">
    <property type="entry name" value="MA"/>
    <property type="match status" value="1"/>
</dbReference>
<evidence type="ECO:0000313" key="7">
    <source>
        <dbReference type="Proteomes" id="UP000008632"/>
    </source>
</evidence>
<dbReference type="InterPro" id="IPR004090">
    <property type="entry name" value="Chemotax_Me-accpt_rcpt"/>
</dbReference>
<sequence>MSTMESATQSLDSTQATTAALPDAPVALLRLDRGGRVVAANRSAHDLLGLDEIGLPVAAAGPLWGLKASDLDEAGGTWVAPGDDPARRVHYQADGEGWIVSLPHAETATLMREAALLAGTAGATVTHPLLLPLARRLAGSNAPLELLSHVNDTLARCDLALELPPAHAESECGRRLAAGFGNLAEAVRQAVALSVQLAADVPKVVGENDELANQTRAQADALEQVLAATSRLRKDLDDVRGELEQVRAAAVRADADARRGGEAARALAAAMEQVESRAARAGEVIEVIDSVAFQTNILSINAGIEAAHAGEAGRGFAVVAAEIRRLAERAASAARDVRAIVGGTVEALGESAESARHTGEVLAGIGQSLEGAGAAMESVAMRITSQGEEVLAIDRAVEQVVGLGHSNLQHAAHVAELSEALGQGVSTLHDCVGLFRLPPDPMREPRHARVRELAEAGARRIGMALAAAVADGRISAESLFSREYRQIPGIDPPKYRTPFDSLCDRVLPPLQEPVANAEPWIVFAISANPDGYVPTHNQRYCQPMTGDRAKDLVGNRTKRIFGDRVGRSVGAHTDPYRLQVYRRDTGQIMFDLSVPVYVDGRHWGGFRIGYSLE</sequence>
<dbReference type="AlphaFoldDB" id="E6WQ59"/>
<dbReference type="Gene3D" id="1.10.287.950">
    <property type="entry name" value="Methyl-accepting chemotaxis protein"/>
    <property type="match status" value="1"/>
</dbReference>
<evidence type="ECO:0000256" key="4">
    <source>
        <dbReference type="PROSITE-ProRule" id="PRU00284"/>
    </source>
</evidence>
<feature type="domain" description="Methyl-accepting transducer" evidence="5">
    <location>
        <begin position="193"/>
        <end position="415"/>
    </location>
</feature>
<dbReference type="PANTHER" id="PTHR43531:SF14">
    <property type="entry name" value="METHYL-ACCEPTING CHEMOTAXIS PROTEIN I-RELATED"/>
    <property type="match status" value="1"/>
</dbReference>
<dbReference type="GO" id="GO:0006935">
    <property type="term" value="P:chemotaxis"/>
    <property type="evidence" value="ECO:0007669"/>
    <property type="project" value="InterPro"/>
</dbReference>
<dbReference type="InterPro" id="IPR004089">
    <property type="entry name" value="MCPsignal_dom"/>
</dbReference>
<evidence type="ECO:0000256" key="2">
    <source>
        <dbReference type="ARBA" id="ARBA00023224"/>
    </source>
</evidence>
<dbReference type="STRING" id="743721.Psesu_0449"/>
<proteinExistence type="inferred from homology"/>
<name>E6WQ59_PSEUU</name>
<dbReference type="InterPro" id="IPR051310">
    <property type="entry name" value="MCP_chemotaxis"/>
</dbReference>
<dbReference type="Pfam" id="PF00015">
    <property type="entry name" value="MCPsignal"/>
    <property type="match status" value="1"/>
</dbReference>
<organism evidence="6 7">
    <name type="scientific">Pseudoxanthomonas suwonensis (strain 11-1)</name>
    <dbReference type="NCBI Taxonomy" id="743721"/>
    <lineage>
        <taxon>Bacteria</taxon>
        <taxon>Pseudomonadati</taxon>
        <taxon>Pseudomonadota</taxon>
        <taxon>Gammaproteobacteria</taxon>
        <taxon>Lysobacterales</taxon>
        <taxon>Lysobacteraceae</taxon>
        <taxon>Pseudoxanthomonas</taxon>
    </lineage>
</organism>
<evidence type="ECO:0000256" key="1">
    <source>
        <dbReference type="ARBA" id="ARBA00022481"/>
    </source>
</evidence>
<dbReference type="GO" id="GO:0007165">
    <property type="term" value="P:signal transduction"/>
    <property type="evidence" value="ECO:0007669"/>
    <property type="project" value="UniProtKB-KW"/>
</dbReference>
<dbReference type="Proteomes" id="UP000008632">
    <property type="component" value="Chromosome"/>
</dbReference>
<keyword evidence="2 4" id="KW-0807">Transducer</keyword>
<dbReference type="PANTHER" id="PTHR43531">
    <property type="entry name" value="PROTEIN ICFG"/>
    <property type="match status" value="1"/>
</dbReference>
<keyword evidence="1" id="KW-0488">Methylation</keyword>
<protein>
    <submittedName>
        <fullName evidence="6">Methyl-accepting chemotaxis sensory transducer</fullName>
    </submittedName>
</protein>